<keyword evidence="2" id="KW-1185">Reference proteome</keyword>
<name>A0ABU7DPR3_9TELE</name>
<reference evidence="1 2" key="1">
    <citation type="submission" date="2021-06" db="EMBL/GenBank/DDBJ databases">
        <authorList>
            <person name="Palmer J.M."/>
        </authorList>
    </citation>
    <scope>NUCLEOTIDE SEQUENCE [LARGE SCALE GENOMIC DNA]</scope>
    <source>
        <strain evidence="1 2">CL_MEX2019</strain>
        <tissue evidence="1">Muscle</tissue>
    </source>
</reference>
<organism evidence="1 2">
    <name type="scientific">Characodon lateralis</name>
    <dbReference type="NCBI Taxonomy" id="208331"/>
    <lineage>
        <taxon>Eukaryota</taxon>
        <taxon>Metazoa</taxon>
        <taxon>Chordata</taxon>
        <taxon>Craniata</taxon>
        <taxon>Vertebrata</taxon>
        <taxon>Euteleostomi</taxon>
        <taxon>Actinopterygii</taxon>
        <taxon>Neopterygii</taxon>
        <taxon>Teleostei</taxon>
        <taxon>Neoteleostei</taxon>
        <taxon>Acanthomorphata</taxon>
        <taxon>Ovalentaria</taxon>
        <taxon>Atherinomorphae</taxon>
        <taxon>Cyprinodontiformes</taxon>
        <taxon>Goodeidae</taxon>
        <taxon>Characodon</taxon>
    </lineage>
</organism>
<evidence type="ECO:0000313" key="2">
    <source>
        <dbReference type="Proteomes" id="UP001352852"/>
    </source>
</evidence>
<accession>A0ABU7DPR3</accession>
<protein>
    <submittedName>
        <fullName evidence="1">Uncharacterized protein</fullName>
    </submittedName>
</protein>
<gene>
    <name evidence="1" type="ORF">CHARACLAT_029852</name>
</gene>
<evidence type="ECO:0000313" key="1">
    <source>
        <dbReference type="EMBL" id="MED6275773.1"/>
    </source>
</evidence>
<comment type="caution">
    <text evidence="1">The sequence shown here is derived from an EMBL/GenBank/DDBJ whole genome shotgun (WGS) entry which is preliminary data.</text>
</comment>
<dbReference type="EMBL" id="JAHUTJ010028921">
    <property type="protein sequence ID" value="MED6275773.1"/>
    <property type="molecule type" value="Genomic_DNA"/>
</dbReference>
<proteinExistence type="predicted"/>
<sequence>MSYFARARASLSERLNFSRLNVNGDWDVFKPLHSGTHSQIGSFSEETCAVVVETNSRITSKLFHFHQKIFSCKQGLRLIAKVINHLYVAYKLSRMQQLTF</sequence>
<dbReference type="Proteomes" id="UP001352852">
    <property type="component" value="Unassembled WGS sequence"/>
</dbReference>